<dbReference type="EMBL" id="CADCTJ010000758">
    <property type="protein sequence ID" value="CAA9263867.1"/>
    <property type="molecule type" value="Genomic_DNA"/>
</dbReference>
<feature type="chain" id="PRO_5027003854" description="DUF1579 domain-containing protein" evidence="1">
    <location>
        <begin position="22"/>
        <end position="174"/>
    </location>
</feature>
<accession>A0A6J4IYJ1</accession>
<evidence type="ECO:0000256" key="1">
    <source>
        <dbReference type="SAM" id="SignalP"/>
    </source>
</evidence>
<feature type="signal peptide" evidence="1">
    <location>
        <begin position="1"/>
        <end position="21"/>
    </location>
</feature>
<proteinExistence type="predicted"/>
<organism evidence="2">
    <name type="scientific">uncultured Adhaeribacter sp</name>
    <dbReference type="NCBI Taxonomy" id="448109"/>
    <lineage>
        <taxon>Bacteria</taxon>
        <taxon>Pseudomonadati</taxon>
        <taxon>Bacteroidota</taxon>
        <taxon>Cytophagia</taxon>
        <taxon>Cytophagales</taxon>
        <taxon>Hymenobacteraceae</taxon>
        <taxon>Adhaeribacter</taxon>
        <taxon>environmental samples</taxon>
    </lineage>
</organism>
<name>A0A6J4IYJ1_9BACT</name>
<gene>
    <name evidence="2" type="ORF">AVDCRST_MAG95-2420</name>
</gene>
<sequence length="174" mass="19589">MKRLYLLLICLLVNTAIYAQSASQLPVVQQKMQALKWITGKWQGTVSIMGGDGSKQEYKQTIEFTPKLKKSVFQFNEAASRGQDTIFQNIGMLSYDALKSKYTIQAYTNGGIQIEADVEVQDKKIIWRVPVAGNLIRYTITLNEKGQWHQIGEGSGDAGQNWTTFFESTLSLLK</sequence>
<protein>
    <recommendedName>
        <fullName evidence="3">DUF1579 domain-containing protein</fullName>
    </recommendedName>
</protein>
<evidence type="ECO:0000313" key="2">
    <source>
        <dbReference type="EMBL" id="CAA9263867.1"/>
    </source>
</evidence>
<dbReference type="AlphaFoldDB" id="A0A6J4IYJ1"/>
<dbReference type="Gene3D" id="2.40.128.20">
    <property type="match status" value="1"/>
</dbReference>
<evidence type="ECO:0008006" key="3">
    <source>
        <dbReference type="Google" id="ProtNLM"/>
    </source>
</evidence>
<reference evidence="2" key="1">
    <citation type="submission" date="2020-02" db="EMBL/GenBank/DDBJ databases">
        <authorList>
            <person name="Meier V. D."/>
        </authorList>
    </citation>
    <scope>NUCLEOTIDE SEQUENCE</scope>
    <source>
        <strain evidence="2">AVDCRST_MAG95</strain>
    </source>
</reference>
<dbReference type="InterPro" id="IPR012674">
    <property type="entry name" value="Calycin"/>
</dbReference>
<keyword evidence="1" id="KW-0732">Signal</keyword>